<protein>
    <submittedName>
        <fullName evidence="1">Uncharacterized protein</fullName>
    </submittedName>
</protein>
<gene>
    <name evidence="1" type="ORF">I7I52_06464</name>
</gene>
<evidence type="ECO:0000313" key="2">
    <source>
        <dbReference type="Proteomes" id="UP000670092"/>
    </source>
</evidence>
<dbReference type="EMBL" id="JAEVHI010000003">
    <property type="protein sequence ID" value="KAG5296000.1"/>
    <property type="molecule type" value="Genomic_DNA"/>
</dbReference>
<dbReference type="AlphaFoldDB" id="A0A8H8CZL2"/>
<evidence type="ECO:0000313" key="1">
    <source>
        <dbReference type="EMBL" id="KAG5296000.1"/>
    </source>
</evidence>
<reference evidence="1 2" key="1">
    <citation type="submission" date="2021-01" db="EMBL/GenBank/DDBJ databases">
        <title>Chromosome-level genome assembly of a human fungal pathogen reveals clustering of transcriptionally co-regulated genes.</title>
        <authorList>
            <person name="Voorhies M."/>
            <person name="Cohen S."/>
            <person name="Shea T.P."/>
            <person name="Petrus S."/>
            <person name="Munoz J.F."/>
            <person name="Poplawski S."/>
            <person name="Goldman W.E."/>
            <person name="Michael T."/>
            <person name="Cuomo C.A."/>
            <person name="Sil A."/>
            <person name="Beyhan S."/>
        </authorList>
    </citation>
    <scope>NUCLEOTIDE SEQUENCE [LARGE SCALE GENOMIC DNA]</scope>
    <source>
        <strain evidence="1 2">G184AR</strain>
    </source>
</reference>
<name>A0A8H8CZL2_AJECA</name>
<accession>A0A8H8CZL2</accession>
<sequence>MRKGTLIFTSNQGGRRDYDAYTELYCLHTSIVELCLSVSTQFRWQLDFCHKLSIFQVGPGLLSCDSTGKPEQ</sequence>
<dbReference type="Proteomes" id="UP000670092">
    <property type="component" value="Unassembled WGS sequence"/>
</dbReference>
<organism evidence="1 2">
    <name type="scientific">Ajellomyces capsulatus</name>
    <name type="common">Darling's disease fungus</name>
    <name type="synonym">Histoplasma capsulatum</name>
    <dbReference type="NCBI Taxonomy" id="5037"/>
    <lineage>
        <taxon>Eukaryota</taxon>
        <taxon>Fungi</taxon>
        <taxon>Dikarya</taxon>
        <taxon>Ascomycota</taxon>
        <taxon>Pezizomycotina</taxon>
        <taxon>Eurotiomycetes</taxon>
        <taxon>Eurotiomycetidae</taxon>
        <taxon>Onygenales</taxon>
        <taxon>Ajellomycetaceae</taxon>
        <taxon>Histoplasma</taxon>
    </lineage>
</organism>
<comment type="caution">
    <text evidence="1">The sequence shown here is derived from an EMBL/GenBank/DDBJ whole genome shotgun (WGS) entry which is preliminary data.</text>
</comment>
<proteinExistence type="predicted"/>
<dbReference type="VEuPathDB" id="FungiDB:I7I52_06464"/>